<evidence type="ECO:0000259" key="2">
    <source>
        <dbReference type="Pfam" id="PF14403"/>
    </source>
</evidence>
<feature type="domain" description="DUF403" evidence="1">
    <location>
        <begin position="540"/>
        <end position="852"/>
    </location>
</feature>
<dbReference type="Pfam" id="PF14403">
    <property type="entry name" value="CP_ATPgrasp_2"/>
    <property type="match status" value="1"/>
</dbReference>
<accession>C8XDV8</accession>
<dbReference type="KEGG" id="nml:Namu_3333"/>
<dbReference type="InterPro" id="IPR051680">
    <property type="entry name" value="ATP-dep_Glu-Cys_Ligase-2"/>
</dbReference>
<organism evidence="3 4">
    <name type="scientific">Nakamurella multipartita (strain ATCC 700099 / DSM 44233 / CIP 104796 / JCM 9543 / NBRC 105858 / Y-104)</name>
    <name type="common">Microsphaera multipartita</name>
    <dbReference type="NCBI Taxonomy" id="479431"/>
    <lineage>
        <taxon>Bacteria</taxon>
        <taxon>Bacillati</taxon>
        <taxon>Actinomycetota</taxon>
        <taxon>Actinomycetes</taxon>
        <taxon>Nakamurellales</taxon>
        <taxon>Nakamurellaceae</taxon>
        <taxon>Nakamurella</taxon>
    </lineage>
</organism>
<proteinExistence type="predicted"/>
<name>C8XDV8_NAKMY</name>
<reference evidence="3 4" key="2">
    <citation type="journal article" date="2010" name="Stand. Genomic Sci.">
        <title>Complete genome sequence of Nakamurella multipartita type strain (Y-104).</title>
        <authorList>
            <person name="Tice H."/>
            <person name="Mayilraj S."/>
            <person name="Sims D."/>
            <person name="Lapidus A."/>
            <person name="Nolan M."/>
            <person name="Lucas S."/>
            <person name="Glavina Del Rio T."/>
            <person name="Copeland A."/>
            <person name="Cheng J.F."/>
            <person name="Meincke L."/>
            <person name="Bruce D."/>
            <person name="Goodwin L."/>
            <person name="Pitluck S."/>
            <person name="Ivanova N."/>
            <person name="Mavromatis K."/>
            <person name="Ovchinnikova G."/>
            <person name="Pati A."/>
            <person name="Chen A."/>
            <person name="Palaniappan K."/>
            <person name="Land M."/>
            <person name="Hauser L."/>
            <person name="Chang Y.J."/>
            <person name="Jeffries C.D."/>
            <person name="Detter J.C."/>
            <person name="Brettin T."/>
            <person name="Rohde M."/>
            <person name="Goker M."/>
            <person name="Bristow J."/>
            <person name="Eisen J.A."/>
            <person name="Markowitz V."/>
            <person name="Hugenholtz P."/>
            <person name="Kyrpides N.C."/>
            <person name="Klenk H.P."/>
            <person name="Chen F."/>
        </authorList>
    </citation>
    <scope>NUCLEOTIDE SEQUENCE [LARGE SCALE GENOMIC DNA]</scope>
    <source>
        <strain evidence="4">ATCC 700099 / DSM 44233 / CIP 104796 / JCM 9543 / NBRC 105858 / Y-104</strain>
    </source>
</reference>
<dbReference type="HOGENOM" id="CLU_013951_0_0_11"/>
<dbReference type="eggNOG" id="COG2308">
    <property type="taxonomic scope" value="Bacteria"/>
</dbReference>
<dbReference type="Proteomes" id="UP000002218">
    <property type="component" value="Chromosome"/>
</dbReference>
<keyword evidence="4" id="KW-1185">Reference proteome</keyword>
<dbReference type="Pfam" id="PF04168">
    <property type="entry name" value="Alpha-E"/>
    <property type="match status" value="1"/>
</dbReference>
<dbReference type="STRING" id="479431.Namu_3333"/>
<dbReference type="EMBL" id="CP001737">
    <property type="protein sequence ID" value="ACV79661.1"/>
    <property type="molecule type" value="Genomic_DNA"/>
</dbReference>
<reference evidence="4" key="1">
    <citation type="submission" date="2009-09" db="EMBL/GenBank/DDBJ databases">
        <title>The complete genome of Nakamurella multipartita DSM 44233.</title>
        <authorList>
            <consortium name="US DOE Joint Genome Institute (JGI-PGF)"/>
            <person name="Lucas S."/>
            <person name="Copeland A."/>
            <person name="Lapidus A."/>
            <person name="Glavina del Rio T."/>
            <person name="Dalin E."/>
            <person name="Tice H."/>
            <person name="Bruce D."/>
            <person name="Goodwin L."/>
            <person name="Pitluck S."/>
            <person name="Kyrpides N."/>
            <person name="Mavromatis K."/>
            <person name="Ivanova N."/>
            <person name="Ovchinnikova G."/>
            <person name="Sims D."/>
            <person name="Meincke L."/>
            <person name="Brettin T."/>
            <person name="Detter J.C."/>
            <person name="Han C."/>
            <person name="Larimer F."/>
            <person name="Land M."/>
            <person name="Hauser L."/>
            <person name="Markowitz V."/>
            <person name="Cheng J.-F."/>
            <person name="Hugenholtz P."/>
            <person name="Woyke T."/>
            <person name="Wu D."/>
            <person name="Klenk H.-P."/>
            <person name="Eisen J.A."/>
        </authorList>
    </citation>
    <scope>NUCLEOTIDE SEQUENCE [LARGE SCALE GENOMIC DNA]</scope>
    <source>
        <strain evidence="4">ATCC 700099 / DSM 44233 / CIP 104796 / JCM 9543 / NBRC 105858 / Y-104</strain>
    </source>
</reference>
<protein>
    <submittedName>
        <fullName evidence="3">Uncharacterized protein</fullName>
    </submittedName>
</protein>
<dbReference type="RefSeq" id="WP_015748527.1">
    <property type="nucleotide sequence ID" value="NC_013235.1"/>
</dbReference>
<dbReference type="AlphaFoldDB" id="C8XDV8"/>
<dbReference type="InParanoid" id="C8XDV8"/>
<dbReference type="Gene3D" id="3.30.1490.270">
    <property type="match status" value="1"/>
</dbReference>
<dbReference type="InterPro" id="IPR007296">
    <property type="entry name" value="DUF403"/>
</dbReference>
<feature type="domain" description="Circularly permuted ATP-grasp type 2" evidence="2">
    <location>
        <begin position="113"/>
        <end position="485"/>
    </location>
</feature>
<dbReference type="PANTHER" id="PTHR34595:SF2">
    <property type="entry name" value="BLR2978 PROTEIN"/>
    <property type="match status" value="1"/>
</dbReference>
<evidence type="ECO:0000259" key="1">
    <source>
        <dbReference type="Pfam" id="PF04168"/>
    </source>
</evidence>
<dbReference type="InterPro" id="IPR025841">
    <property type="entry name" value="CP_ATPgrasp_2"/>
</dbReference>
<evidence type="ECO:0000313" key="4">
    <source>
        <dbReference type="Proteomes" id="UP000002218"/>
    </source>
</evidence>
<dbReference type="eggNOG" id="COG2307">
    <property type="taxonomic scope" value="Bacteria"/>
</dbReference>
<sequence length="871" mass="93739">MTGPANLPLPPPPAGPTSVVEAYLGRSGMFTPGVEDPRRYDEMTGRDGALLPGWAELAAEIDAVGEVGLAALAGQVDRLLEDDGVTYTPVDPTGGPADSAPAGPERWRLDPLPLVVGDSDWTGLEAGLIQRSTLLDAMLTDLYGPGKLVENGLLPAELVYQYPDYLRPAHGITIPGAHQLFFHALDVCRDVTGEFLALGDRTQAPSGAGYAMADRRAVSKVLPGLFRRAAPRGLSAFFHTMRSALASVAPSEAEDPRVVVLTPGTHSETAFDQAMLASLLGVPLVESADLTIRRGRLWMLSMGRFEPVDVVVRRVDAAWSDPLDLRPDSRLGVVGLAEACRRGTVTVVNTLGSGVLENPGLIPFLPKLARTVLGESLKIEAVPTFWCGDDAGRSHVLANLDRMVLRSTTRGRSKFPAMMSRGELESWRARIEAEPTAWVGQDVAPFSEAPMATADGLTAGQVSMRLFTVAHGSGYVAMPGSLGRVQDGELTSAGRGRTSVAKDVWVRSTRIEAPDRREGRVWLYEGPLVAPKPVESTASPRVLEDMFWLGRYAERTEDLVRLLTAARYRVDDFRFRPEHLGAGCVPVLLSAVSSVSGTRAFAAEEDPTRRIRDLMLDAGENGSVAQSLAGLREAARSVRDQLSGDTWMVLAATDRALGELADAPPDAGVVLASKQSDVLSGMLALSGLISENMIRDPGWYFLDLGRRIERAQQVVALLRATLTRSHSSATDSLVVESVLAASESGVTYRRRYRGRIQVATMLELLLLDVGNPRSLAYQVAAARADLRALPDSSGTSRPVRKLEEVDATLRRTRPEDLDVIDDDGARRELLALLEGLHDALRGIADSIAAQHFWHPSPMQAVGVVTLEGMPG</sequence>
<dbReference type="PANTHER" id="PTHR34595">
    <property type="entry name" value="BLR5612 PROTEIN"/>
    <property type="match status" value="1"/>
</dbReference>
<dbReference type="Gene3D" id="3.40.50.11290">
    <property type="match status" value="1"/>
</dbReference>
<evidence type="ECO:0000313" key="3">
    <source>
        <dbReference type="EMBL" id="ACV79661.1"/>
    </source>
</evidence>
<gene>
    <name evidence="3" type="ordered locus">Namu_3333</name>
</gene>